<evidence type="ECO:0000259" key="9">
    <source>
        <dbReference type="PROSITE" id="PS50263"/>
    </source>
</evidence>
<name>A0A538SKE8_UNCEI</name>
<proteinExistence type="predicted"/>
<dbReference type="AlphaFoldDB" id="A0A538SKE8"/>
<keyword evidence="10" id="KW-0449">Lipoprotein</keyword>
<dbReference type="InterPro" id="IPR003010">
    <property type="entry name" value="C-N_Hydrolase"/>
</dbReference>
<keyword evidence="4 8" id="KW-0812">Transmembrane</keyword>
<dbReference type="EMBL" id="VBOU01000129">
    <property type="protein sequence ID" value="TMQ51850.1"/>
    <property type="molecule type" value="Genomic_DNA"/>
</dbReference>
<dbReference type="PROSITE" id="PS50263">
    <property type="entry name" value="CN_HYDROLASE"/>
    <property type="match status" value="1"/>
</dbReference>
<dbReference type="InterPro" id="IPR036526">
    <property type="entry name" value="C-N_Hydrolase_sf"/>
</dbReference>
<keyword evidence="5 8" id="KW-1133">Transmembrane helix</keyword>
<reference evidence="10 11" key="1">
    <citation type="journal article" date="2019" name="Nat. Microbiol.">
        <title>Mediterranean grassland soil C-N compound turnover is dependent on rainfall and depth, and is mediated by genomically divergent microorganisms.</title>
        <authorList>
            <person name="Diamond S."/>
            <person name="Andeer P.F."/>
            <person name="Li Z."/>
            <person name="Crits-Christoph A."/>
            <person name="Burstein D."/>
            <person name="Anantharaman K."/>
            <person name="Lane K.R."/>
            <person name="Thomas B.C."/>
            <person name="Pan C."/>
            <person name="Northen T.R."/>
            <person name="Banfield J.F."/>
        </authorList>
    </citation>
    <scope>NUCLEOTIDE SEQUENCE [LARGE SCALE GENOMIC DNA]</scope>
    <source>
        <strain evidence="10">WS_4</strain>
    </source>
</reference>
<protein>
    <submittedName>
        <fullName evidence="10">Apolipoprotein N-acyltransferase</fullName>
    </submittedName>
</protein>
<keyword evidence="7 10" id="KW-0012">Acyltransferase</keyword>
<evidence type="ECO:0000256" key="3">
    <source>
        <dbReference type="ARBA" id="ARBA00022679"/>
    </source>
</evidence>
<dbReference type="GO" id="GO:0016410">
    <property type="term" value="F:N-acyltransferase activity"/>
    <property type="evidence" value="ECO:0007669"/>
    <property type="project" value="InterPro"/>
</dbReference>
<keyword evidence="3 10" id="KW-0808">Transferase</keyword>
<dbReference type="Proteomes" id="UP000319829">
    <property type="component" value="Unassembled WGS sequence"/>
</dbReference>
<keyword evidence="6 8" id="KW-0472">Membrane</keyword>
<evidence type="ECO:0000313" key="11">
    <source>
        <dbReference type="Proteomes" id="UP000319829"/>
    </source>
</evidence>
<feature type="transmembrane region" description="Helical" evidence="8">
    <location>
        <begin position="272"/>
        <end position="290"/>
    </location>
</feature>
<dbReference type="Gene3D" id="3.60.110.10">
    <property type="entry name" value="Carbon-nitrogen hydrolase"/>
    <property type="match status" value="1"/>
</dbReference>
<accession>A0A538SKE8</accession>
<gene>
    <name evidence="10" type="primary">lnt</name>
    <name evidence="10" type="ORF">E6K74_12915</name>
</gene>
<evidence type="ECO:0000256" key="2">
    <source>
        <dbReference type="ARBA" id="ARBA00022475"/>
    </source>
</evidence>
<dbReference type="NCBIfam" id="TIGR00546">
    <property type="entry name" value="lnt"/>
    <property type="match status" value="1"/>
</dbReference>
<dbReference type="Pfam" id="PF00795">
    <property type="entry name" value="CN_hydrolase"/>
    <property type="match status" value="1"/>
</dbReference>
<dbReference type="GO" id="GO:0042158">
    <property type="term" value="P:lipoprotein biosynthetic process"/>
    <property type="evidence" value="ECO:0007669"/>
    <property type="project" value="InterPro"/>
</dbReference>
<keyword evidence="2" id="KW-1003">Cell membrane</keyword>
<organism evidence="10 11">
    <name type="scientific">Eiseniibacteriota bacterium</name>
    <dbReference type="NCBI Taxonomy" id="2212470"/>
    <lineage>
        <taxon>Bacteria</taxon>
        <taxon>Candidatus Eiseniibacteriota</taxon>
    </lineage>
</organism>
<comment type="caution">
    <text evidence="10">The sequence shown here is derived from an EMBL/GenBank/DDBJ whole genome shotgun (WGS) entry which is preliminary data.</text>
</comment>
<dbReference type="PANTHER" id="PTHR38686:SF1">
    <property type="entry name" value="APOLIPOPROTEIN N-ACYLTRANSFERASE"/>
    <property type="match status" value="1"/>
</dbReference>
<evidence type="ECO:0000256" key="1">
    <source>
        <dbReference type="ARBA" id="ARBA00004651"/>
    </source>
</evidence>
<dbReference type="SUPFAM" id="SSF56317">
    <property type="entry name" value="Carbon-nitrogen hydrolase"/>
    <property type="match status" value="1"/>
</dbReference>
<evidence type="ECO:0000256" key="6">
    <source>
        <dbReference type="ARBA" id="ARBA00023136"/>
    </source>
</evidence>
<evidence type="ECO:0000313" key="10">
    <source>
        <dbReference type="EMBL" id="TMQ51850.1"/>
    </source>
</evidence>
<feature type="domain" description="CN hydrolase" evidence="9">
    <location>
        <begin position="4"/>
        <end position="259"/>
    </location>
</feature>
<dbReference type="PANTHER" id="PTHR38686">
    <property type="entry name" value="APOLIPOPROTEIN N-ACYLTRANSFERASE"/>
    <property type="match status" value="1"/>
</dbReference>
<evidence type="ECO:0000256" key="5">
    <source>
        <dbReference type="ARBA" id="ARBA00022989"/>
    </source>
</evidence>
<sequence length="302" mass="32888">VAIVQASIPQDQKWSAQAADGILEKHVRLTEEAAKPGVSLVLWPESSSPFPLARPSSASPGGIRPNLDYRERLEALTGHLGISLLFGTVDYRKVKGEVKPVNAAALVRADGTWGDVYAKMHLVPFGEYVPMRAILTFVNRLAEGSIGDFAPGDKPVVVSIDLLRVGTAICYEIIFPELVRSFSVSGATVLANLTNDAWFGTSAGPLQHFQMARLRAVENRLYVVRAANTGISAVVDPWGRVVVSTRLMEERVLWSRIFPRRTRSFYARHGDSFVILCAILAAAALAAGIARRAGREGPWLDE</sequence>
<evidence type="ECO:0000256" key="4">
    <source>
        <dbReference type="ARBA" id="ARBA00022692"/>
    </source>
</evidence>
<dbReference type="GO" id="GO:0005886">
    <property type="term" value="C:plasma membrane"/>
    <property type="evidence" value="ECO:0007669"/>
    <property type="project" value="UniProtKB-SubCell"/>
</dbReference>
<evidence type="ECO:0000256" key="7">
    <source>
        <dbReference type="ARBA" id="ARBA00023315"/>
    </source>
</evidence>
<evidence type="ECO:0000256" key="8">
    <source>
        <dbReference type="SAM" id="Phobius"/>
    </source>
</evidence>
<comment type="subcellular location">
    <subcellularLocation>
        <location evidence="1">Cell membrane</location>
        <topology evidence="1">Multi-pass membrane protein</topology>
    </subcellularLocation>
</comment>
<dbReference type="InterPro" id="IPR004563">
    <property type="entry name" value="Apolipo_AcylTrfase"/>
</dbReference>
<dbReference type="CDD" id="cd07571">
    <property type="entry name" value="ALP_N-acyl_transferase"/>
    <property type="match status" value="1"/>
</dbReference>
<feature type="non-terminal residue" evidence="10">
    <location>
        <position position="1"/>
    </location>
</feature>